<protein>
    <submittedName>
        <fullName evidence="3">Protein-tyrosine phosphatase</fullName>
    </submittedName>
</protein>
<accession>A0A1I3VC55</accession>
<dbReference type="PANTHER" id="PTHR31126">
    <property type="entry name" value="TYROSINE-PROTEIN PHOSPHATASE"/>
    <property type="match status" value="1"/>
</dbReference>
<dbReference type="InterPro" id="IPR029021">
    <property type="entry name" value="Prot-tyrosine_phosphatase-like"/>
</dbReference>
<dbReference type="AlphaFoldDB" id="A0A1I3VC55"/>
<dbReference type="InterPro" id="IPR026893">
    <property type="entry name" value="Tyr/Ser_Pase_IphP-type"/>
</dbReference>
<dbReference type="Gene3D" id="3.90.190.10">
    <property type="entry name" value="Protein tyrosine phosphatase superfamily"/>
    <property type="match status" value="1"/>
</dbReference>
<evidence type="ECO:0000256" key="2">
    <source>
        <dbReference type="SAM" id="MobiDB-lite"/>
    </source>
</evidence>
<name>A0A1I3VC55_9BURK</name>
<dbReference type="SUPFAM" id="SSF52799">
    <property type="entry name" value="(Phosphotyrosine protein) phosphatases II"/>
    <property type="match status" value="1"/>
</dbReference>
<evidence type="ECO:0000313" key="4">
    <source>
        <dbReference type="Proteomes" id="UP000199548"/>
    </source>
</evidence>
<gene>
    <name evidence="3" type="ORF">SAMN05192543_11376</name>
</gene>
<sequence length="313" mass="32424">MNPTATARALPPGDRPQPGPARRSAQVDNGRRSLLKGAAGLFALSGFTGTLLTGCGGAVDADTSTTPRIASVENFRDVSGPADGYTTVDGARVQRGRFYRSGALTLTASDKATLDTLGITVDYDLRTPAEIAAARDVVPVGAAYVNFNIDGTSEPPALLPATSTDAVAMMEAQWRSFVSGEAQRAGFGALLTRLASTTGAQLFHCDDGKDITGWVAAVLLSVANVPFDVVMQDYLLTNTYNAASTQTSLAVMRVQHGEAAAAAAAPLYAAQASFLQAAVDQVQASYSTMNGYLTAGLGLSQATVARLRARLVS</sequence>
<dbReference type="EMBL" id="FOQU01000013">
    <property type="protein sequence ID" value="SFJ91767.1"/>
    <property type="molecule type" value="Genomic_DNA"/>
</dbReference>
<evidence type="ECO:0000256" key="1">
    <source>
        <dbReference type="ARBA" id="ARBA00009580"/>
    </source>
</evidence>
<dbReference type="STRING" id="420953.SAMN05192543_11376"/>
<organism evidence="3 4">
    <name type="scientific">Paraburkholderia megapolitana</name>
    <dbReference type="NCBI Taxonomy" id="420953"/>
    <lineage>
        <taxon>Bacteria</taxon>
        <taxon>Pseudomonadati</taxon>
        <taxon>Pseudomonadota</taxon>
        <taxon>Betaproteobacteria</taxon>
        <taxon>Burkholderiales</taxon>
        <taxon>Burkholderiaceae</taxon>
        <taxon>Paraburkholderia</taxon>
    </lineage>
</organism>
<dbReference type="Proteomes" id="UP000199548">
    <property type="component" value="Unassembled WGS sequence"/>
</dbReference>
<dbReference type="GO" id="GO:0004721">
    <property type="term" value="F:phosphoprotein phosphatase activity"/>
    <property type="evidence" value="ECO:0007669"/>
    <property type="project" value="InterPro"/>
</dbReference>
<reference evidence="3 4" key="1">
    <citation type="submission" date="2016-10" db="EMBL/GenBank/DDBJ databases">
        <authorList>
            <person name="de Groot N.N."/>
        </authorList>
    </citation>
    <scope>NUCLEOTIDE SEQUENCE [LARGE SCALE GENOMIC DNA]</scope>
    <source>
        <strain evidence="3 4">LMG 23650</strain>
    </source>
</reference>
<dbReference type="PANTHER" id="PTHR31126:SF1">
    <property type="entry name" value="TYROSINE SPECIFIC PROTEIN PHOSPHATASES DOMAIN-CONTAINING PROTEIN"/>
    <property type="match status" value="1"/>
</dbReference>
<comment type="similarity">
    <text evidence="1">Belongs to the protein-tyrosine phosphatase family.</text>
</comment>
<dbReference type="RefSeq" id="WP_091019706.1">
    <property type="nucleotide sequence ID" value="NZ_CP041745.1"/>
</dbReference>
<proteinExistence type="inferred from homology"/>
<evidence type="ECO:0000313" key="3">
    <source>
        <dbReference type="EMBL" id="SFJ91767.1"/>
    </source>
</evidence>
<keyword evidence="4" id="KW-1185">Reference proteome</keyword>
<dbReference type="Pfam" id="PF13350">
    <property type="entry name" value="Y_phosphatase3"/>
    <property type="match status" value="1"/>
</dbReference>
<feature type="region of interest" description="Disordered" evidence="2">
    <location>
        <begin position="1"/>
        <end position="27"/>
    </location>
</feature>
<dbReference type="OrthoDB" id="1188001at2"/>